<accession>A0A3R9NVV1</accession>
<organism evidence="4 5">
    <name type="scientific">Mangrovimonas spongiae</name>
    <dbReference type="NCBI Taxonomy" id="2494697"/>
    <lineage>
        <taxon>Bacteria</taxon>
        <taxon>Pseudomonadati</taxon>
        <taxon>Bacteroidota</taxon>
        <taxon>Flavobacteriia</taxon>
        <taxon>Flavobacteriales</taxon>
        <taxon>Flavobacteriaceae</taxon>
        <taxon>Mangrovimonas</taxon>
    </lineage>
</organism>
<protein>
    <submittedName>
        <fullName evidence="4">T9SS C-terminal target domain-containing protein</fullName>
    </submittedName>
</protein>
<dbReference type="Gene3D" id="2.130.10.130">
    <property type="entry name" value="Integrin alpha, N-terminal"/>
    <property type="match status" value="2"/>
</dbReference>
<dbReference type="NCBIfam" id="TIGR04183">
    <property type="entry name" value="Por_Secre_tail"/>
    <property type="match status" value="1"/>
</dbReference>
<evidence type="ECO:0000256" key="2">
    <source>
        <dbReference type="SAM" id="SignalP"/>
    </source>
</evidence>
<feature type="signal peptide" evidence="2">
    <location>
        <begin position="1"/>
        <end position="19"/>
    </location>
</feature>
<dbReference type="PANTHER" id="PTHR44103">
    <property type="entry name" value="PROPROTEIN CONVERTASE P"/>
    <property type="match status" value="1"/>
</dbReference>
<dbReference type="Pfam" id="PF13517">
    <property type="entry name" value="FG-GAP_3"/>
    <property type="match status" value="1"/>
</dbReference>
<keyword evidence="1 2" id="KW-0732">Signal</keyword>
<dbReference type="SUPFAM" id="SSF69318">
    <property type="entry name" value="Integrin alpha N-terminal domain"/>
    <property type="match status" value="1"/>
</dbReference>
<dbReference type="Proteomes" id="UP000270620">
    <property type="component" value="Unassembled WGS sequence"/>
</dbReference>
<dbReference type="AlphaFoldDB" id="A0A3R9NVV1"/>
<dbReference type="PANTHER" id="PTHR44103:SF1">
    <property type="entry name" value="PROPROTEIN CONVERTASE P"/>
    <property type="match status" value="1"/>
</dbReference>
<sequence>MKKALLFLTYVLSLSVVFGQNPFGSKQTITTNTGNFPKLIASGNIDNDSFADIVIGTSLGNTIEWYKNNGNGTFTMQPLISSTLTSVNGLVMADLDGDNDQDIIATSESMNKLVWFENTGNGNFSSEQLIANGLAKAGTVKAGDINNDGTIDLAVSVYDNDQVVWYANNGNGSFGAQNIISNISSSAPCTLDLGDYDQDGDLDVVIGYREIPSVKLFNNNLSETSAATFTVEANNVSSNNFYITDVSFGDIDNNGDLEIVKVDIFSNTAIYDKQSDGTFNETVFSTPNSSSYTATAKISDLDDNSLNDVALGYSGSNTTDPVTWFENSNPNNETIIDNSQNDIFSFTLCDFDNDGDLDMATISSSENHLNWFENNTYESTLTTETFYNTNFSIFPNPANSTLNIKTSNQITVVIYDTLGRQVITKEVSPNNNKINIESLKNGIYLATIKDYQHTFKFIKN</sequence>
<dbReference type="InterPro" id="IPR026444">
    <property type="entry name" value="Secre_tail"/>
</dbReference>
<keyword evidence="5" id="KW-1185">Reference proteome</keyword>
<feature type="domain" description="Secretion system C-terminal sorting" evidence="3">
    <location>
        <begin position="393"/>
        <end position="454"/>
    </location>
</feature>
<proteinExistence type="predicted"/>
<evidence type="ECO:0000313" key="4">
    <source>
        <dbReference type="EMBL" id="RSK38764.1"/>
    </source>
</evidence>
<comment type="caution">
    <text evidence="4">The sequence shown here is derived from an EMBL/GenBank/DDBJ whole genome shotgun (WGS) entry which is preliminary data.</text>
</comment>
<dbReference type="RefSeq" id="WP_125468608.1">
    <property type="nucleotide sequence ID" value="NZ_RWBG01000005.1"/>
</dbReference>
<name>A0A3R9NVV1_9FLAO</name>
<dbReference type="OrthoDB" id="9816120at2"/>
<evidence type="ECO:0000313" key="5">
    <source>
        <dbReference type="Proteomes" id="UP000270620"/>
    </source>
</evidence>
<evidence type="ECO:0000256" key="1">
    <source>
        <dbReference type="ARBA" id="ARBA00022729"/>
    </source>
</evidence>
<evidence type="ECO:0000259" key="3">
    <source>
        <dbReference type="Pfam" id="PF18962"/>
    </source>
</evidence>
<gene>
    <name evidence="4" type="ORF">EJA19_11960</name>
</gene>
<dbReference type="InterPro" id="IPR028994">
    <property type="entry name" value="Integrin_alpha_N"/>
</dbReference>
<dbReference type="Pfam" id="PF18962">
    <property type="entry name" value="Por_Secre_tail"/>
    <property type="match status" value="1"/>
</dbReference>
<feature type="chain" id="PRO_5018733423" evidence="2">
    <location>
        <begin position="20"/>
        <end position="460"/>
    </location>
</feature>
<dbReference type="EMBL" id="RWBG01000005">
    <property type="protein sequence ID" value="RSK38764.1"/>
    <property type="molecule type" value="Genomic_DNA"/>
</dbReference>
<dbReference type="InterPro" id="IPR013517">
    <property type="entry name" value="FG-GAP"/>
</dbReference>
<reference evidence="4 5" key="1">
    <citation type="submission" date="2018-12" db="EMBL/GenBank/DDBJ databases">
        <title>Mangrovimonas spongiae sp. nov., a novel member of the genus Mangrovimonas isolated from marine sponge.</title>
        <authorList>
            <person name="Zhuang L."/>
            <person name="Luo L."/>
        </authorList>
    </citation>
    <scope>NUCLEOTIDE SEQUENCE [LARGE SCALE GENOMIC DNA]</scope>
    <source>
        <strain evidence="4 5">HN-E26</strain>
    </source>
</reference>